<evidence type="ECO:0000256" key="1">
    <source>
        <dbReference type="SAM" id="Phobius"/>
    </source>
</evidence>
<sequence>MIDTLLACATCAVNFQDDGPNAAGWSIFFMLGIILPVLGTVLFFMIRLIRRSDAGLDPELRD</sequence>
<dbReference type="EMBL" id="JAPDDT010000020">
    <property type="protein sequence ID" value="MCW1926029.1"/>
    <property type="molecule type" value="Genomic_DNA"/>
</dbReference>
<comment type="caution">
    <text evidence="2">The sequence shown here is derived from an EMBL/GenBank/DDBJ whole genome shotgun (WGS) entry which is preliminary data.</text>
</comment>
<proteinExistence type="predicted"/>
<protein>
    <recommendedName>
        <fullName evidence="4">Cardiolipin synthase N-terminal domain-containing protein</fullName>
    </recommendedName>
</protein>
<feature type="transmembrane region" description="Helical" evidence="1">
    <location>
        <begin position="25"/>
        <end position="46"/>
    </location>
</feature>
<reference evidence="2 3" key="1">
    <citation type="submission" date="2022-10" db="EMBL/GenBank/DDBJ databases">
        <title>Luteolibacter arcticus strain CCTCC AB 2014275, whole genome shotgun sequencing project.</title>
        <authorList>
            <person name="Zhao G."/>
            <person name="Shen L."/>
        </authorList>
    </citation>
    <scope>NUCLEOTIDE SEQUENCE [LARGE SCALE GENOMIC DNA]</scope>
    <source>
        <strain evidence="2 3">CCTCC AB 2014275</strain>
    </source>
</reference>
<name>A0ABT3GR78_9BACT</name>
<dbReference type="RefSeq" id="WP_264490137.1">
    <property type="nucleotide sequence ID" value="NZ_JAPDDT010000020.1"/>
</dbReference>
<accession>A0ABT3GR78</accession>
<evidence type="ECO:0000313" key="3">
    <source>
        <dbReference type="Proteomes" id="UP001320876"/>
    </source>
</evidence>
<keyword evidence="1" id="KW-0812">Transmembrane</keyword>
<evidence type="ECO:0000313" key="2">
    <source>
        <dbReference type="EMBL" id="MCW1926029.1"/>
    </source>
</evidence>
<keyword evidence="3" id="KW-1185">Reference proteome</keyword>
<evidence type="ECO:0008006" key="4">
    <source>
        <dbReference type="Google" id="ProtNLM"/>
    </source>
</evidence>
<keyword evidence="1" id="KW-0472">Membrane</keyword>
<dbReference type="Proteomes" id="UP001320876">
    <property type="component" value="Unassembled WGS sequence"/>
</dbReference>
<gene>
    <name evidence="2" type="ORF">OKA05_25950</name>
</gene>
<organism evidence="2 3">
    <name type="scientific">Luteolibacter arcticus</name>
    <dbReference type="NCBI Taxonomy" id="1581411"/>
    <lineage>
        <taxon>Bacteria</taxon>
        <taxon>Pseudomonadati</taxon>
        <taxon>Verrucomicrobiota</taxon>
        <taxon>Verrucomicrobiia</taxon>
        <taxon>Verrucomicrobiales</taxon>
        <taxon>Verrucomicrobiaceae</taxon>
        <taxon>Luteolibacter</taxon>
    </lineage>
</organism>
<keyword evidence="1" id="KW-1133">Transmembrane helix</keyword>